<dbReference type="Pfam" id="PF13480">
    <property type="entry name" value="Acetyltransf_6"/>
    <property type="match status" value="1"/>
</dbReference>
<dbReference type="Proteomes" id="UP000022447">
    <property type="component" value="Unassembled WGS sequence"/>
</dbReference>
<accession>X7EF68</accession>
<organism evidence="2 3">
    <name type="scientific">Roseivivax halodurans JCM 10272</name>
    <dbReference type="NCBI Taxonomy" id="1449350"/>
    <lineage>
        <taxon>Bacteria</taxon>
        <taxon>Pseudomonadati</taxon>
        <taxon>Pseudomonadota</taxon>
        <taxon>Alphaproteobacteria</taxon>
        <taxon>Rhodobacterales</taxon>
        <taxon>Roseobacteraceae</taxon>
        <taxon>Roseivivax</taxon>
    </lineage>
</organism>
<dbReference type="InterPro" id="IPR050644">
    <property type="entry name" value="PG_Glycine_Bridge_Synth"/>
</dbReference>
<dbReference type="InterPro" id="IPR016181">
    <property type="entry name" value="Acyl_CoA_acyltransferase"/>
</dbReference>
<dbReference type="AlphaFoldDB" id="X7EF68"/>
<dbReference type="eggNOG" id="COG2348">
    <property type="taxonomic scope" value="Bacteria"/>
</dbReference>
<evidence type="ECO:0000313" key="2">
    <source>
        <dbReference type="EMBL" id="ETX14500.1"/>
    </source>
</evidence>
<dbReference type="InterPro" id="IPR038740">
    <property type="entry name" value="BioF2-like_GNAT_dom"/>
</dbReference>
<proteinExistence type="predicted"/>
<dbReference type="OrthoDB" id="341858at2"/>
<comment type="caution">
    <text evidence="2">The sequence shown here is derived from an EMBL/GenBank/DDBJ whole genome shotgun (WGS) entry which is preliminary data.</text>
</comment>
<dbReference type="Gene3D" id="3.40.630.30">
    <property type="match status" value="1"/>
</dbReference>
<dbReference type="RefSeq" id="WP_084782372.1">
    <property type="nucleotide sequence ID" value="NZ_JALZ01000010.1"/>
</dbReference>
<evidence type="ECO:0000259" key="1">
    <source>
        <dbReference type="Pfam" id="PF13480"/>
    </source>
</evidence>
<gene>
    <name evidence="2" type="ORF">OCH239_02750</name>
</gene>
<name>X7EF68_9RHOB</name>
<dbReference type="EMBL" id="JALZ01000010">
    <property type="protein sequence ID" value="ETX14500.1"/>
    <property type="molecule type" value="Genomic_DNA"/>
</dbReference>
<protein>
    <recommendedName>
        <fullName evidence="1">BioF2-like acetyltransferase domain-containing protein</fullName>
    </recommendedName>
</protein>
<reference evidence="2 3" key="1">
    <citation type="submission" date="2014-01" db="EMBL/GenBank/DDBJ databases">
        <title>Roseivivax halodurans JCM 10272 Genome Sequencing.</title>
        <authorList>
            <person name="Lai Q."/>
            <person name="Li G."/>
            <person name="Shao Z."/>
        </authorList>
    </citation>
    <scope>NUCLEOTIDE SEQUENCE [LARGE SCALE GENOMIC DNA]</scope>
    <source>
        <strain evidence="2 3">JCM 10272</strain>
    </source>
</reference>
<feature type="domain" description="BioF2-like acetyltransferase" evidence="1">
    <location>
        <begin position="108"/>
        <end position="237"/>
    </location>
</feature>
<dbReference type="PANTHER" id="PTHR36174:SF1">
    <property type="entry name" value="LIPID II:GLYCINE GLYCYLTRANSFERASE"/>
    <property type="match status" value="1"/>
</dbReference>
<keyword evidence="3" id="KW-1185">Reference proteome</keyword>
<evidence type="ECO:0000313" key="3">
    <source>
        <dbReference type="Proteomes" id="UP000022447"/>
    </source>
</evidence>
<dbReference type="STRING" id="1449350.OCH239_02750"/>
<dbReference type="SUPFAM" id="SSF55729">
    <property type="entry name" value="Acyl-CoA N-acyltransferases (Nat)"/>
    <property type="match status" value="1"/>
</dbReference>
<sequence>MSRALQQSDEFFHAARALGWPVERGRAPCGTCWIEQRRRLPLFGPVRLISRAPAGTGWLAAAARPGPLLLNAEEGRDADLWRAGFWPILTPATLATLPLGPEAQMRARLRQKWRNRLNAAQRAGVTVKASALPADPRHWLLAAEAEQAQRRGYRGWPASLCAAWAETSAGAARLFVAHGEGATLAGAVVLLHGSTATWQVAVSLPEGRRTHAMNALLWEAMCWAAEQGYDRLDLGTIETKTAGGLAAFKLGTGAEPVRLGGTWLHHPVLAPMARRAPPAWAWPQGEPGSPAPARLTR</sequence>
<dbReference type="PANTHER" id="PTHR36174">
    <property type="entry name" value="LIPID II:GLYCINE GLYCYLTRANSFERASE"/>
    <property type="match status" value="1"/>
</dbReference>